<feature type="region of interest" description="Disordered" evidence="4">
    <location>
        <begin position="173"/>
        <end position="194"/>
    </location>
</feature>
<evidence type="ECO:0000256" key="1">
    <source>
        <dbReference type="ARBA" id="ARBA00022737"/>
    </source>
</evidence>
<dbReference type="GO" id="GO:0005737">
    <property type="term" value="C:cytoplasm"/>
    <property type="evidence" value="ECO:0007669"/>
    <property type="project" value="TreeGrafter"/>
</dbReference>
<dbReference type="InterPro" id="IPR036770">
    <property type="entry name" value="Ankyrin_rpt-contain_sf"/>
</dbReference>
<dbReference type="InterPro" id="IPR002110">
    <property type="entry name" value="Ankyrin_rpt"/>
</dbReference>
<dbReference type="AlphaFoldDB" id="A0A0S4IY16"/>
<reference evidence="6" key="1">
    <citation type="submission" date="2015-09" db="EMBL/GenBank/DDBJ databases">
        <authorList>
            <consortium name="Pathogen Informatics"/>
        </authorList>
    </citation>
    <scope>NUCLEOTIDE SEQUENCE [LARGE SCALE GENOMIC DNA]</scope>
    <source>
        <strain evidence="6">Lake Konstanz</strain>
    </source>
</reference>
<dbReference type="Gene3D" id="1.25.40.20">
    <property type="entry name" value="Ankyrin repeat-containing domain"/>
    <property type="match status" value="1"/>
</dbReference>
<accession>A0A0S4IY16</accession>
<evidence type="ECO:0000256" key="4">
    <source>
        <dbReference type="SAM" id="MobiDB-lite"/>
    </source>
</evidence>
<feature type="repeat" description="ANK" evidence="3">
    <location>
        <begin position="43"/>
        <end position="75"/>
    </location>
</feature>
<dbReference type="EMBL" id="CYKH01000669">
    <property type="protein sequence ID" value="CUG13327.1"/>
    <property type="molecule type" value="Genomic_DNA"/>
</dbReference>
<dbReference type="OMA" id="PNHVNVE"/>
<feature type="repeat" description="ANK" evidence="3">
    <location>
        <begin position="110"/>
        <end position="142"/>
    </location>
</feature>
<dbReference type="PROSITE" id="PS50297">
    <property type="entry name" value="ANK_REP_REGION"/>
    <property type="match status" value="4"/>
</dbReference>
<feature type="non-terminal residue" evidence="5">
    <location>
        <position position="226"/>
    </location>
</feature>
<keyword evidence="2 3" id="KW-0040">ANK repeat</keyword>
<feature type="repeat" description="ANK" evidence="3">
    <location>
        <begin position="143"/>
        <end position="175"/>
    </location>
</feature>
<evidence type="ECO:0000256" key="3">
    <source>
        <dbReference type="PROSITE-ProRule" id="PRU00023"/>
    </source>
</evidence>
<dbReference type="PROSITE" id="PS50088">
    <property type="entry name" value="ANK_REPEAT"/>
    <property type="match status" value="4"/>
</dbReference>
<gene>
    <name evidence="5" type="ORF">BSAL_74825</name>
</gene>
<feature type="region of interest" description="Disordered" evidence="4">
    <location>
        <begin position="206"/>
        <end position="226"/>
    </location>
</feature>
<dbReference type="Pfam" id="PF12796">
    <property type="entry name" value="Ank_2"/>
    <property type="match status" value="2"/>
</dbReference>
<organism evidence="5 6">
    <name type="scientific">Bodo saltans</name>
    <name type="common">Flagellated protozoan</name>
    <dbReference type="NCBI Taxonomy" id="75058"/>
    <lineage>
        <taxon>Eukaryota</taxon>
        <taxon>Discoba</taxon>
        <taxon>Euglenozoa</taxon>
        <taxon>Kinetoplastea</taxon>
        <taxon>Metakinetoplastina</taxon>
        <taxon>Eubodonida</taxon>
        <taxon>Bodonidae</taxon>
        <taxon>Bodo</taxon>
    </lineage>
</organism>
<dbReference type="PANTHER" id="PTHR24198">
    <property type="entry name" value="ANKYRIN REPEAT AND PROTEIN KINASE DOMAIN-CONTAINING PROTEIN"/>
    <property type="match status" value="1"/>
</dbReference>
<proteinExistence type="predicted"/>
<dbReference type="Proteomes" id="UP000051952">
    <property type="component" value="Unassembled WGS sequence"/>
</dbReference>
<sequence>MDSHVELKQQQGATLRRLCQQGDTMLIQHMLRSGAPVDSSQADGCTGLWLASEQGHVDVVKLLCDHGANVHVAKQPGDVTPLYIAAQNGHTTVVTLLLQHGALPNAAKATGATPLYIAAQQNFSDIVSALLRAGAGVGIVNQQGIGPLAIACFLGNLESVRLLLQAGADPDAQSGGKTPFEWANSNGNGQHVGRVLEQFRESRQRDLERRRGLARGDDVTPLQQKE</sequence>
<evidence type="ECO:0000256" key="2">
    <source>
        <dbReference type="ARBA" id="ARBA00023043"/>
    </source>
</evidence>
<dbReference type="VEuPathDB" id="TriTrypDB:BSAL_74825"/>
<evidence type="ECO:0000313" key="6">
    <source>
        <dbReference type="Proteomes" id="UP000051952"/>
    </source>
</evidence>
<protein>
    <submittedName>
        <fullName evidence="5">Ankyrin repeat protein, putative</fullName>
    </submittedName>
</protein>
<dbReference type="OrthoDB" id="194358at2759"/>
<dbReference type="PANTHER" id="PTHR24198:SF165">
    <property type="entry name" value="ANKYRIN REPEAT-CONTAINING PROTEIN-RELATED"/>
    <property type="match status" value="1"/>
</dbReference>
<keyword evidence="6" id="KW-1185">Reference proteome</keyword>
<evidence type="ECO:0000313" key="5">
    <source>
        <dbReference type="EMBL" id="CUG13327.1"/>
    </source>
</evidence>
<dbReference type="SMART" id="SM00248">
    <property type="entry name" value="ANK"/>
    <property type="match status" value="4"/>
</dbReference>
<name>A0A0S4IY16_BODSA</name>
<dbReference type="SUPFAM" id="SSF48403">
    <property type="entry name" value="Ankyrin repeat"/>
    <property type="match status" value="1"/>
</dbReference>
<feature type="repeat" description="ANK" evidence="3">
    <location>
        <begin position="77"/>
        <end position="109"/>
    </location>
</feature>
<keyword evidence="1" id="KW-0677">Repeat</keyword>
<dbReference type="PRINTS" id="PR01415">
    <property type="entry name" value="ANKYRIN"/>
</dbReference>